<proteinExistence type="predicted"/>
<dbReference type="AlphaFoldDB" id="A0A8S2M0F8"/>
<evidence type="ECO:0000256" key="2">
    <source>
        <dbReference type="SAM" id="MobiDB-lite"/>
    </source>
</evidence>
<feature type="coiled-coil region" evidence="1">
    <location>
        <begin position="339"/>
        <end position="368"/>
    </location>
</feature>
<keyword evidence="1" id="KW-0175">Coiled coil</keyword>
<feature type="compositionally biased region" description="Polar residues" evidence="2">
    <location>
        <begin position="20"/>
        <end position="29"/>
    </location>
</feature>
<dbReference type="Proteomes" id="UP000681720">
    <property type="component" value="Unassembled WGS sequence"/>
</dbReference>
<sequence>MSGGDATRFFDTSGCLNLTRPTTGTSALPLNQRRNERKRPTSSSIQIRGQLKIDLYNFDHIDFIDSKYVLTSPRSLEACARLNIKPVTLLPKRLADVQDDIGSEKVRLSTLADVRDKMDVERLGNLQRCREEREKIIREETLANPPSTKVIEPQPSAVHDRSLPRRTFFDTKFNPSNSLLHGLDQPTTINSVPVRSQSATGVKFSEYNTNTHLPPRPTSSNRTTVANSILKSASSQWPPTSLYDDADNRDDSYEQRASSSAHLHDDVQRLNKNLRLMSTSDSMPKQNKNERYVSGLENVKQMIERRVAHSNAANDPDAAGFERKQYEVLLGHYDHELKIQKARENALRSEKEKELERHETLLHDFLDQTKADERRENEIRRKITKLHHTRQFYGTLQQKNHEEYSRSLAKSSQDLRDYLRETNQSFDVMAKKAELTNSVLDKKTTKPLNRNHFKSSLRT</sequence>
<accession>A0A8S2M0F8</accession>
<feature type="region of interest" description="Disordered" evidence="2">
    <location>
        <begin position="230"/>
        <end position="267"/>
    </location>
</feature>
<evidence type="ECO:0000313" key="4">
    <source>
        <dbReference type="Proteomes" id="UP000681720"/>
    </source>
</evidence>
<dbReference type="EMBL" id="CAJOBJ010002497">
    <property type="protein sequence ID" value="CAF3928093.1"/>
    <property type="molecule type" value="Genomic_DNA"/>
</dbReference>
<evidence type="ECO:0000313" key="3">
    <source>
        <dbReference type="EMBL" id="CAF3928093.1"/>
    </source>
</evidence>
<gene>
    <name evidence="3" type="ORF">GIL414_LOCUS7927</name>
</gene>
<organism evidence="3 4">
    <name type="scientific">Rotaria magnacalcarata</name>
    <dbReference type="NCBI Taxonomy" id="392030"/>
    <lineage>
        <taxon>Eukaryota</taxon>
        <taxon>Metazoa</taxon>
        <taxon>Spiralia</taxon>
        <taxon>Gnathifera</taxon>
        <taxon>Rotifera</taxon>
        <taxon>Eurotatoria</taxon>
        <taxon>Bdelloidea</taxon>
        <taxon>Philodinida</taxon>
        <taxon>Philodinidae</taxon>
        <taxon>Rotaria</taxon>
    </lineage>
</organism>
<dbReference type="PANTHER" id="PTHR33663">
    <property type="entry name" value="COILED-COIL DOMAIN-CONTAINING PROTEIN 177"/>
    <property type="match status" value="1"/>
</dbReference>
<evidence type="ECO:0000256" key="1">
    <source>
        <dbReference type="SAM" id="Coils"/>
    </source>
</evidence>
<dbReference type="PANTHER" id="PTHR33663:SF2">
    <property type="entry name" value="COILED-COIL DOMAIN-CONTAINING PROTEIN 177"/>
    <property type="match status" value="1"/>
</dbReference>
<name>A0A8S2M0F8_9BILA</name>
<protein>
    <submittedName>
        <fullName evidence="3">Uncharacterized protein</fullName>
    </submittedName>
</protein>
<feature type="region of interest" description="Disordered" evidence="2">
    <location>
        <begin position="20"/>
        <end position="44"/>
    </location>
</feature>
<dbReference type="InterPro" id="IPR029090">
    <property type="entry name" value="DUF4659"/>
</dbReference>
<comment type="caution">
    <text evidence="3">The sequence shown here is derived from an EMBL/GenBank/DDBJ whole genome shotgun (WGS) entry which is preliminary data.</text>
</comment>
<reference evidence="3" key="1">
    <citation type="submission" date="2021-02" db="EMBL/GenBank/DDBJ databases">
        <authorList>
            <person name="Nowell W R."/>
        </authorList>
    </citation>
    <scope>NUCLEOTIDE SEQUENCE</scope>
</reference>
<feature type="compositionally biased region" description="Polar residues" evidence="2">
    <location>
        <begin position="230"/>
        <end position="239"/>
    </location>
</feature>